<reference evidence="3" key="1">
    <citation type="submission" date="2020-06" db="EMBL/GenBank/DDBJ databases">
        <title>Draft genomic sequecing of Geomonas sp. Red736.</title>
        <authorList>
            <person name="Itoh H."/>
            <person name="Xu Z.X."/>
            <person name="Ushijima N."/>
            <person name="Masuda Y."/>
            <person name="Shiratori Y."/>
            <person name="Senoo K."/>
        </authorList>
    </citation>
    <scope>NUCLEOTIDE SEQUENCE [LARGE SCALE GENOMIC DNA]</scope>
    <source>
        <strain evidence="3">Red736</strain>
    </source>
</reference>
<dbReference type="EMBL" id="BLXY01000001">
    <property type="protein sequence ID" value="GFO62120.1"/>
    <property type="molecule type" value="Genomic_DNA"/>
</dbReference>
<evidence type="ECO:0000313" key="4">
    <source>
        <dbReference type="Proteomes" id="UP000831485"/>
    </source>
</evidence>
<dbReference type="Proteomes" id="UP000831485">
    <property type="component" value="Chromosome"/>
</dbReference>
<organism evidence="1 3">
    <name type="scientific">Geomonas paludis</name>
    <dbReference type="NCBI Taxonomy" id="2740185"/>
    <lineage>
        <taxon>Bacteria</taxon>
        <taxon>Pseudomonadati</taxon>
        <taxon>Thermodesulfobacteriota</taxon>
        <taxon>Desulfuromonadia</taxon>
        <taxon>Geobacterales</taxon>
        <taxon>Geobacteraceae</taxon>
        <taxon>Geomonas</taxon>
    </lineage>
</organism>
<dbReference type="AlphaFoldDB" id="A0A6V8MQ12"/>
<proteinExistence type="predicted"/>
<protein>
    <submittedName>
        <fullName evidence="2">Gamma-mobile-trio protein GmtX</fullName>
    </submittedName>
</protein>
<accession>A0A6V8MQ12</accession>
<reference evidence="1" key="2">
    <citation type="journal article" date="2021" name="Int. J. Syst. Evol. Microbiol.">
        <title>Geomonas silvestris sp. nov., Geomonas paludis sp. nov. and Geomonas limicola sp. nov., isolated from terrestrial environments, and emended description of the genus Geomonas.</title>
        <authorList>
            <person name="Itoh H."/>
            <person name="Xu Z."/>
            <person name="Masuda Y."/>
            <person name="Ushijima N."/>
            <person name="Hayakawa C."/>
            <person name="Shiratori Y."/>
            <person name="Senoo K."/>
        </authorList>
    </citation>
    <scope>NUCLEOTIDE SEQUENCE</scope>
    <source>
        <strain evidence="1">Red736</strain>
    </source>
</reference>
<keyword evidence="4" id="KW-1185">Reference proteome</keyword>
<dbReference type="Proteomes" id="UP000568888">
    <property type="component" value="Unassembled WGS sequence"/>
</dbReference>
<dbReference type="EMBL" id="CP096574">
    <property type="protein sequence ID" value="UPU36262.1"/>
    <property type="molecule type" value="Genomic_DNA"/>
</dbReference>
<name>A0A6V8MQ12_9BACT</name>
<gene>
    <name evidence="2" type="primary">gmtX</name>
    <name evidence="1" type="ORF">GMPD_00390</name>
    <name evidence="2" type="ORF">M1B72_00750</name>
</gene>
<evidence type="ECO:0000313" key="2">
    <source>
        <dbReference type="EMBL" id="UPU36262.1"/>
    </source>
</evidence>
<reference evidence="2" key="3">
    <citation type="submission" date="2022-04" db="EMBL/GenBank/DDBJ databases">
        <authorList>
            <person name="Liu G."/>
        </authorList>
    </citation>
    <scope>NUCLEOTIDE SEQUENCE</scope>
    <source>
        <strain evidence="2">RG22</strain>
    </source>
</reference>
<dbReference type="NCBIfam" id="NF040692">
    <property type="entry name" value="recomb_assoc"/>
    <property type="match status" value="1"/>
</dbReference>
<dbReference type="RefSeq" id="WP_183343877.1">
    <property type="nucleotide sequence ID" value="NZ_BLXY01000001.1"/>
</dbReference>
<sequence length="227" mass="24841">MSKLQTQIHPDEVLEALKATCGNKRSKNNLDILHAVCRRQKEGNSTDFTLPTIGELSSKANGPGYTSIRTQDKSGQRFQQLITSWANYSGGVTTQSKRESQQENKPTTLAEQLQKAGVDAALVALVGRLEVEHRRAVNAVNLAKSQSEVVIDRRRAALPAVPSATPVVLPATTLTDMEREALRAALSEDFLADQGWTVDKSGRIKNDKKRTIFQAGFASALRKMLDA</sequence>
<dbReference type="InterPro" id="IPR048061">
    <property type="entry name" value="GmtX-like"/>
</dbReference>
<evidence type="ECO:0000313" key="3">
    <source>
        <dbReference type="Proteomes" id="UP000568888"/>
    </source>
</evidence>
<evidence type="ECO:0000313" key="1">
    <source>
        <dbReference type="EMBL" id="GFO62120.1"/>
    </source>
</evidence>